<proteinExistence type="predicted"/>
<gene>
    <name evidence="1" type="ORF">PsorP6_017260</name>
</gene>
<protein>
    <submittedName>
        <fullName evidence="1">Uncharacterized protein</fullName>
    </submittedName>
</protein>
<dbReference type="Proteomes" id="UP001163321">
    <property type="component" value="Chromosome 11"/>
</dbReference>
<organism evidence="1 2">
    <name type="scientific">Peronosclerospora sorghi</name>
    <dbReference type="NCBI Taxonomy" id="230839"/>
    <lineage>
        <taxon>Eukaryota</taxon>
        <taxon>Sar</taxon>
        <taxon>Stramenopiles</taxon>
        <taxon>Oomycota</taxon>
        <taxon>Peronosporomycetes</taxon>
        <taxon>Peronosporales</taxon>
        <taxon>Peronosporaceae</taxon>
        <taxon>Peronosclerospora</taxon>
    </lineage>
</organism>
<keyword evidence="2" id="KW-1185">Reference proteome</keyword>
<accession>A0ACC0WKC3</accession>
<name>A0ACC0WKC3_9STRA</name>
<evidence type="ECO:0000313" key="1">
    <source>
        <dbReference type="EMBL" id="KAI9919313.1"/>
    </source>
</evidence>
<reference evidence="1 2" key="1">
    <citation type="journal article" date="2022" name="bioRxiv">
        <title>The genome of the oomycete Peronosclerospora sorghi, a cosmopolitan pathogen of maize and sorghum, is inflated with dispersed pseudogenes.</title>
        <authorList>
            <person name="Fletcher K."/>
            <person name="Martin F."/>
            <person name="Isakeit T."/>
            <person name="Cavanaugh K."/>
            <person name="Magill C."/>
            <person name="Michelmore R."/>
        </authorList>
    </citation>
    <scope>NUCLEOTIDE SEQUENCE [LARGE SCALE GENOMIC DNA]</scope>
    <source>
        <strain evidence="1">P6</strain>
    </source>
</reference>
<comment type="caution">
    <text evidence="1">The sequence shown here is derived from an EMBL/GenBank/DDBJ whole genome shotgun (WGS) entry which is preliminary data.</text>
</comment>
<sequence length="215" mass="24308">MMINKRVDAKSPPRKSRLKYDFPIETLEKLSHFRQDEAAKILGVASITLKRNCQRHKYRWPYRSIKAKHRREARLAAQKVYADKAFGTPSPELLLALRKAPSIHGLATSVSNLDISTPMMCATKSHSPPTHEAKTSKHPPQLPPLTWVLQSLQVRSPPATPPRLKTMRPMHHHPLEHKNSFYSANVHTAAPKFSLGCLSALGDEYPKEPRTSTMD</sequence>
<evidence type="ECO:0000313" key="2">
    <source>
        <dbReference type="Proteomes" id="UP001163321"/>
    </source>
</evidence>
<dbReference type="EMBL" id="CM047590">
    <property type="protein sequence ID" value="KAI9919313.1"/>
    <property type="molecule type" value="Genomic_DNA"/>
</dbReference>